<feature type="region of interest" description="Disordered" evidence="1">
    <location>
        <begin position="17"/>
        <end position="47"/>
    </location>
</feature>
<evidence type="ECO:0000313" key="2">
    <source>
        <dbReference type="EMBL" id="KAK1442390.1"/>
    </source>
</evidence>
<feature type="compositionally biased region" description="Acidic residues" evidence="1">
    <location>
        <begin position="244"/>
        <end position="264"/>
    </location>
</feature>
<dbReference type="AlphaFoldDB" id="A0AAD8LRQ6"/>
<gene>
    <name evidence="2" type="ORF">BgAZ_404200</name>
</gene>
<comment type="caution">
    <text evidence="2">The sequence shown here is derived from an EMBL/GenBank/DDBJ whole genome shotgun (WGS) entry which is preliminary data.</text>
</comment>
<sequence>MKVAFVGVFFASLQHGGRQEGMPLSARRKGDPDSHDAPKNRGQITYRFPPYTYTQNPEDFLHLKDPGKIAGAMWRDYVKNSGQTSPKLHRPSRHYPAHHYKRQMRQRIGLQRKEARIQKVISDSIVPHRIDDFTTLHPVHHEKILDAFDKLDVWKRMAKTREAEINQAESEDTVPVSVETKQVVTMDSDTEAKKRTDFVDESWDTPLGNLEELGPKDDVKDTLDITDYDGHKFNETDYRSIGMDMEDDYDEDYGGESYVGDDDSPGNILTDGVDDDEAL</sequence>
<proteinExistence type="predicted"/>
<organism evidence="2 3">
    <name type="scientific">Babesia gibsoni</name>
    <dbReference type="NCBI Taxonomy" id="33632"/>
    <lineage>
        <taxon>Eukaryota</taxon>
        <taxon>Sar</taxon>
        <taxon>Alveolata</taxon>
        <taxon>Apicomplexa</taxon>
        <taxon>Aconoidasida</taxon>
        <taxon>Piroplasmida</taxon>
        <taxon>Babesiidae</taxon>
        <taxon>Babesia</taxon>
    </lineage>
</organism>
<name>A0AAD8LRQ6_BABGI</name>
<evidence type="ECO:0000313" key="3">
    <source>
        <dbReference type="Proteomes" id="UP001230268"/>
    </source>
</evidence>
<dbReference type="Proteomes" id="UP001230268">
    <property type="component" value="Unassembled WGS sequence"/>
</dbReference>
<evidence type="ECO:0000256" key="1">
    <source>
        <dbReference type="SAM" id="MobiDB-lite"/>
    </source>
</evidence>
<reference evidence="2" key="1">
    <citation type="submission" date="2023-08" db="EMBL/GenBank/DDBJ databases">
        <title>Draft sequence of the Babesia gibsoni genome.</title>
        <authorList>
            <person name="Yamagishi J.Y."/>
            <person name="Xuan X.X."/>
        </authorList>
    </citation>
    <scope>NUCLEOTIDE SEQUENCE</scope>
    <source>
        <strain evidence="2">Azabu</strain>
    </source>
</reference>
<dbReference type="EMBL" id="JAVEPI010000004">
    <property type="protein sequence ID" value="KAK1442390.1"/>
    <property type="molecule type" value="Genomic_DNA"/>
</dbReference>
<feature type="region of interest" description="Disordered" evidence="1">
    <location>
        <begin position="242"/>
        <end position="279"/>
    </location>
</feature>
<keyword evidence="3" id="KW-1185">Reference proteome</keyword>
<accession>A0AAD8LRQ6</accession>
<feature type="compositionally biased region" description="Basic and acidic residues" evidence="1">
    <location>
        <begin position="28"/>
        <end position="39"/>
    </location>
</feature>
<protein>
    <submittedName>
        <fullName evidence="2">Uncharacterized protein</fullName>
    </submittedName>
</protein>